<dbReference type="SMART" id="SM00219">
    <property type="entry name" value="TyrKc"/>
    <property type="match status" value="1"/>
</dbReference>
<dbReference type="Proteomes" id="UP001158576">
    <property type="component" value="Chromosome 2"/>
</dbReference>
<dbReference type="PRINTS" id="PR00001">
    <property type="entry name" value="GLABLOOD"/>
</dbReference>
<keyword evidence="2" id="KW-1015">Disulfide bond</keyword>
<feature type="signal peptide" evidence="5">
    <location>
        <begin position="1"/>
        <end position="19"/>
    </location>
</feature>
<evidence type="ECO:0000256" key="3">
    <source>
        <dbReference type="SAM" id="MobiDB-lite"/>
    </source>
</evidence>
<feature type="transmembrane region" description="Helical" evidence="4">
    <location>
        <begin position="95"/>
        <end position="117"/>
    </location>
</feature>
<evidence type="ECO:0000313" key="8">
    <source>
        <dbReference type="EMBL" id="CAG5111576.1"/>
    </source>
</evidence>
<evidence type="ECO:0000256" key="5">
    <source>
        <dbReference type="SAM" id="SignalP"/>
    </source>
</evidence>
<dbReference type="EMBL" id="OU015567">
    <property type="protein sequence ID" value="CAG5111576.1"/>
    <property type="molecule type" value="Genomic_DNA"/>
</dbReference>
<dbReference type="SUPFAM" id="SSF57630">
    <property type="entry name" value="GLA-domain"/>
    <property type="match status" value="1"/>
</dbReference>
<evidence type="ECO:0000259" key="7">
    <source>
        <dbReference type="PROSITE" id="PS50998"/>
    </source>
</evidence>
<dbReference type="Gene3D" id="4.10.740.10">
    <property type="entry name" value="Coagulation Factor IX"/>
    <property type="match status" value="1"/>
</dbReference>
<dbReference type="Gene3D" id="1.10.510.10">
    <property type="entry name" value="Transferase(Phosphotransferase) domain 1"/>
    <property type="match status" value="1"/>
</dbReference>
<dbReference type="InterPro" id="IPR050122">
    <property type="entry name" value="RTK"/>
</dbReference>
<evidence type="ECO:0000313" key="9">
    <source>
        <dbReference type="Proteomes" id="UP001158576"/>
    </source>
</evidence>
<keyword evidence="1" id="KW-0067">ATP-binding</keyword>
<dbReference type="Pfam" id="PF00594">
    <property type="entry name" value="Gla"/>
    <property type="match status" value="1"/>
</dbReference>
<dbReference type="SUPFAM" id="SSF56112">
    <property type="entry name" value="Protein kinase-like (PK-like)"/>
    <property type="match status" value="1"/>
</dbReference>
<evidence type="ECO:0000256" key="4">
    <source>
        <dbReference type="SAM" id="Phobius"/>
    </source>
</evidence>
<feature type="domain" description="Gla" evidence="7">
    <location>
        <begin position="38"/>
        <end position="84"/>
    </location>
</feature>
<keyword evidence="9" id="KW-1185">Reference proteome</keyword>
<dbReference type="InterPro" id="IPR000719">
    <property type="entry name" value="Prot_kinase_dom"/>
</dbReference>
<organism evidence="8 9">
    <name type="scientific">Oikopleura dioica</name>
    <name type="common">Tunicate</name>
    <dbReference type="NCBI Taxonomy" id="34765"/>
    <lineage>
        <taxon>Eukaryota</taxon>
        <taxon>Metazoa</taxon>
        <taxon>Chordata</taxon>
        <taxon>Tunicata</taxon>
        <taxon>Appendicularia</taxon>
        <taxon>Copelata</taxon>
        <taxon>Oikopleuridae</taxon>
        <taxon>Oikopleura</taxon>
    </lineage>
</organism>
<feature type="domain" description="Protein kinase" evidence="6">
    <location>
        <begin position="182"/>
        <end position="450"/>
    </location>
</feature>
<keyword evidence="5" id="KW-0732">Signal</keyword>
<sequence>MKEKIHLLLICIFSASSSALPTLERSEASQFLSRQRRANSGGIEEISEGNLERECIEEVCNFEEAREVFENHDQTIQWWETNHPSKTSKKTPTGVIIGVVCGLIAFIIIIAIIIFAAKSAERSSRTKYHSNYPNRNESGPPPPYEVAQGVLHTGNSQMPQIKIRDPALRQAVASCYIERNRIHLGRKIKEGNFGVVYEAKWNQSAERTRRVAAKTMKNIESQQQLENFLKEGVMMKEFNHPNIIKIYGVCTAPGEYPIIILPFMENGDLRSFLRDSSNEITVAELIGYCVDICAGMEHLATKGKVHRDLAARNVLVGSYNDEIERHIIKVGDFGLSRDLNQSDYYRSTQHSELPLKWMSPESIRYHRYTEKSDVWSFGVTMWETMTRAVAPYATVDPVYILDHIDSGNRLEKPRHCPENVYKVMKSCWAGNADNRPTFATLLTKLLDIYNRRIDQLRAEQDALNQSYPDTRSRLSSNRDEDNLEITRLSHQPSEMTTNDYNPEPHMI</sequence>
<keyword evidence="4" id="KW-1133">Transmembrane helix</keyword>
<dbReference type="InterPro" id="IPR011009">
    <property type="entry name" value="Kinase-like_dom_sf"/>
</dbReference>
<dbReference type="PROSITE" id="PS50011">
    <property type="entry name" value="PROTEIN_KINASE_DOM"/>
    <property type="match status" value="1"/>
</dbReference>
<feature type="compositionally biased region" description="Polar residues" evidence="3">
    <location>
        <begin position="488"/>
        <end position="500"/>
    </location>
</feature>
<dbReference type="CDD" id="cd00192">
    <property type="entry name" value="PTKc"/>
    <property type="match status" value="1"/>
</dbReference>
<reference evidence="8 9" key="1">
    <citation type="submission" date="2021-04" db="EMBL/GenBank/DDBJ databases">
        <authorList>
            <person name="Bliznina A."/>
        </authorList>
    </citation>
    <scope>NUCLEOTIDE SEQUENCE [LARGE SCALE GENOMIC DNA]</scope>
</reference>
<proteinExistence type="predicted"/>
<dbReference type="InterPro" id="IPR000294">
    <property type="entry name" value="GLA_domain"/>
</dbReference>
<dbReference type="SMART" id="SM00069">
    <property type="entry name" value="GLA"/>
    <property type="match status" value="1"/>
</dbReference>
<dbReference type="InterPro" id="IPR020635">
    <property type="entry name" value="Tyr_kinase_cat_dom"/>
</dbReference>
<dbReference type="Gene3D" id="3.30.200.20">
    <property type="entry name" value="Phosphorylase Kinase, domain 1"/>
    <property type="match status" value="1"/>
</dbReference>
<keyword evidence="4" id="KW-0472">Membrane</keyword>
<dbReference type="PANTHER" id="PTHR24416">
    <property type="entry name" value="TYROSINE-PROTEIN KINASE RECEPTOR"/>
    <property type="match status" value="1"/>
</dbReference>
<feature type="compositionally biased region" description="Basic and acidic residues" evidence="3">
    <location>
        <begin position="470"/>
        <end position="480"/>
    </location>
</feature>
<name>A0ABN7T274_OIKDI</name>
<evidence type="ECO:0000259" key="6">
    <source>
        <dbReference type="PROSITE" id="PS50011"/>
    </source>
</evidence>
<dbReference type="Pfam" id="PF07714">
    <property type="entry name" value="PK_Tyr_Ser-Thr"/>
    <property type="match status" value="1"/>
</dbReference>
<dbReference type="InterPro" id="IPR017857">
    <property type="entry name" value="Coagulation_fac-like_Gla_dom"/>
</dbReference>
<dbReference type="PANTHER" id="PTHR24416:SF564">
    <property type="entry name" value="MACROPHAGE-STIMULATING PROTEIN RECEPTOR"/>
    <property type="match status" value="1"/>
</dbReference>
<feature type="region of interest" description="Disordered" evidence="3">
    <location>
        <begin position="464"/>
        <end position="507"/>
    </location>
</feature>
<dbReference type="PROSITE" id="PS50998">
    <property type="entry name" value="GLA_2"/>
    <property type="match status" value="1"/>
</dbReference>
<evidence type="ECO:0000256" key="1">
    <source>
        <dbReference type="ARBA" id="ARBA00022840"/>
    </source>
</evidence>
<protein>
    <submittedName>
        <fullName evidence="8">Oidioi.mRNA.OKI2018_I69.chr2.g5870.t1.cds</fullName>
    </submittedName>
</protein>
<dbReference type="InterPro" id="IPR035972">
    <property type="entry name" value="GLA-like_dom_SF"/>
</dbReference>
<keyword evidence="4" id="KW-0812">Transmembrane</keyword>
<feature type="chain" id="PRO_5047048238" evidence="5">
    <location>
        <begin position="20"/>
        <end position="507"/>
    </location>
</feature>
<evidence type="ECO:0000256" key="2">
    <source>
        <dbReference type="ARBA" id="ARBA00023157"/>
    </source>
</evidence>
<dbReference type="PRINTS" id="PR00109">
    <property type="entry name" value="TYRKINASE"/>
</dbReference>
<accession>A0ABN7T274</accession>
<dbReference type="InterPro" id="IPR001245">
    <property type="entry name" value="Ser-Thr/Tyr_kinase_cat_dom"/>
</dbReference>
<gene>
    <name evidence="8" type="ORF">OKIOD_LOCUS14635</name>
</gene>
<keyword evidence="1" id="KW-0547">Nucleotide-binding</keyword>